<evidence type="ECO:0000313" key="3">
    <source>
        <dbReference type="Proteomes" id="UP001155241"/>
    </source>
</evidence>
<feature type="compositionally biased region" description="Basic residues" evidence="1">
    <location>
        <begin position="1"/>
        <end position="11"/>
    </location>
</feature>
<dbReference type="InterPro" id="IPR013321">
    <property type="entry name" value="Arc_rbn_hlx_hlx"/>
</dbReference>
<comment type="caution">
    <text evidence="2">The sequence shown here is derived from an EMBL/GenBank/DDBJ whole genome shotgun (WGS) entry which is preliminary data.</text>
</comment>
<dbReference type="SUPFAM" id="SSF47598">
    <property type="entry name" value="Ribbon-helix-helix"/>
    <property type="match status" value="1"/>
</dbReference>
<organism evidence="2 3">
    <name type="scientific">Aeoliella straminimaris</name>
    <dbReference type="NCBI Taxonomy" id="2954799"/>
    <lineage>
        <taxon>Bacteria</taxon>
        <taxon>Pseudomonadati</taxon>
        <taxon>Planctomycetota</taxon>
        <taxon>Planctomycetia</taxon>
        <taxon>Pirellulales</taxon>
        <taxon>Lacipirellulaceae</taxon>
        <taxon>Aeoliella</taxon>
    </lineage>
</organism>
<dbReference type="AlphaFoldDB" id="A0A9X2JGC8"/>
<reference evidence="2" key="1">
    <citation type="submission" date="2022-06" db="EMBL/GenBank/DDBJ databases">
        <title>Aeoliella straminimaris, a novel planctomycete from sediments.</title>
        <authorList>
            <person name="Vitorino I.R."/>
            <person name="Lage O.M."/>
        </authorList>
    </citation>
    <scope>NUCLEOTIDE SEQUENCE</scope>
    <source>
        <strain evidence="2">ICT_H6.2</strain>
    </source>
</reference>
<evidence type="ECO:0000313" key="2">
    <source>
        <dbReference type="EMBL" id="MCO6044935.1"/>
    </source>
</evidence>
<proteinExistence type="predicted"/>
<dbReference type="Proteomes" id="UP001155241">
    <property type="component" value="Unassembled WGS sequence"/>
</dbReference>
<accession>A0A9X2JGC8</accession>
<sequence length="72" mass="7936">MAKKKRPRGRPPQHPEGPTNHIAVRVPAALLAKLEVWAAKAEMNQSEAVTEAIRQLVKGVRPPRTGPRRNNG</sequence>
<gene>
    <name evidence="2" type="ORF">NG895_13580</name>
</gene>
<evidence type="ECO:0000256" key="1">
    <source>
        <dbReference type="SAM" id="MobiDB-lite"/>
    </source>
</evidence>
<feature type="region of interest" description="Disordered" evidence="1">
    <location>
        <begin position="1"/>
        <end position="23"/>
    </location>
</feature>
<dbReference type="InterPro" id="IPR010985">
    <property type="entry name" value="Ribbon_hlx_hlx"/>
</dbReference>
<dbReference type="Gene3D" id="1.10.1220.10">
    <property type="entry name" value="Met repressor-like"/>
    <property type="match status" value="1"/>
</dbReference>
<dbReference type="EMBL" id="JAMXLR010000044">
    <property type="protein sequence ID" value="MCO6044935.1"/>
    <property type="molecule type" value="Genomic_DNA"/>
</dbReference>
<name>A0A9X2JGC8_9BACT</name>
<protein>
    <submittedName>
        <fullName evidence="2">Ribbon-helix-helix domain-containing protein</fullName>
    </submittedName>
</protein>
<keyword evidence="3" id="KW-1185">Reference proteome</keyword>
<dbReference type="GO" id="GO:0006355">
    <property type="term" value="P:regulation of DNA-templated transcription"/>
    <property type="evidence" value="ECO:0007669"/>
    <property type="project" value="InterPro"/>
</dbReference>
<dbReference type="RefSeq" id="WP_252853049.1">
    <property type="nucleotide sequence ID" value="NZ_JAMXLR010000044.1"/>
</dbReference>